<evidence type="ECO:0000259" key="1">
    <source>
        <dbReference type="Pfam" id="PF01521"/>
    </source>
</evidence>
<gene>
    <name evidence="2" type="ORF">F5544_23885</name>
</gene>
<evidence type="ECO:0000313" key="2">
    <source>
        <dbReference type="EMBL" id="QIS12635.1"/>
    </source>
</evidence>
<dbReference type="InterPro" id="IPR035903">
    <property type="entry name" value="HesB-like_dom_sf"/>
</dbReference>
<dbReference type="RefSeq" id="WP_238846620.1">
    <property type="nucleotide sequence ID" value="NZ_CP046172.1"/>
</dbReference>
<organism evidence="2 3">
    <name type="scientific">Nocardia arthritidis</name>
    <dbReference type="NCBI Taxonomy" id="228602"/>
    <lineage>
        <taxon>Bacteria</taxon>
        <taxon>Bacillati</taxon>
        <taxon>Actinomycetota</taxon>
        <taxon>Actinomycetes</taxon>
        <taxon>Mycobacteriales</taxon>
        <taxon>Nocardiaceae</taxon>
        <taxon>Nocardia</taxon>
    </lineage>
</organism>
<dbReference type="InterPro" id="IPR000361">
    <property type="entry name" value="ATAP_core_dom"/>
</dbReference>
<reference evidence="2 3" key="1">
    <citation type="journal article" date="2019" name="ACS Chem. Biol.">
        <title>Identification and Mobilization of a Cryptic Antibiotic Biosynthesis Gene Locus from a Human-Pathogenic Nocardia Isolate.</title>
        <authorList>
            <person name="Herisse M."/>
            <person name="Ishida K."/>
            <person name="Porter J.L."/>
            <person name="Howden B."/>
            <person name="Hertweck C."/>
            <person name="Stinear T.P."/>
            <person name="Pidot S.J."/>
        </authorList>
    </citation>
    <scope>NUCLEOTIDE SEQUENCE [LARGE SCALE GENOMIC DNA]</scope>
    <source>
        <strain evidence="2 3">AUSMDU00012717</strain>
    </source>
</reference>
<dbReference type="Proteomes" id="UP000503540">
    <property type="component" value="Chromosome"/>
</dbReference>
<dbReference type="Gene3D" id="2.60.300.12">
    <property type="entry name" value="HesB-like domain"/>
    <property type="match status" value="1"/>
</dbReference>
<evidence type="ECO:0000313" key="3">
    <source>
        <dbReference type="Proteomes" id="UP000503540"/>
    </source>
</evidence>
<accession>A0A6G9YH56</accession>
<proteinExistence type="predicted"/>
<feature type="domain" description="Core" evidence="1">
    <location>
        <begin position="32"/>
        <end position="103"/>
    </location>
</feature>
<dbReference type="KEGG" id="nah:F5544_23885"/>
<keyword evidence="3" id="KW-1185">Reference proteome</keyword>
<dbReference type="AlphaFoldDB" id="A0A6G9YH56"/>
<protein>
    <recommendedName>
        <fullName evidence="1">Core domain-containing protein</fullName>
    </recommendedName>
</protein>
<dbReference type="EMBL" id="CP046172">
    <property type="protein sequence ID" value="QIS12635.1"/>
    <property type="molecule type" value="Genomic_DNA"/>
</dbReference>
<dbReference type="Pfam" id="PF01521">
    <property type="entry name" value="Fe-S_biosyn"/>
    <property type="match status" value="1"/>
</dbReference>
<dbReference type="SUPFAM" id="SSF89360">
    <property type="entry name" value="HesB-like domain"/>
    <property type="match status" value="1"/>
</dbReference>
<name>A0A6G9YH56_9NOCA</name>
<sequence>MPPSTMTADQRELESVGYRLTVTRAEGTRQMLMLTPNAVEAVRTITSAQDASENAGLRISTEDGAETLQLAIVDKPRDDDEVLTAEGSRIYLDRQAAAFLDDKILDTGLDPDGQGAFILGQQDRKTD</sequence>